<keyword evidence="2" id="KW-1185">Reference proteome</keyword>
<protein>
    <submittedName>
        <fullName evidence="1">Uncharacterized protein</fullName>
    </submittedName>
</protein>
<accession>A0ACC2F8L5</accession>
<gene>
    <name evidence="1" type="ORF">DPEC_G00329200</name>
</gene>
<dbReference type="EMBL" id="CM055759">
    <property type="protein sequence ID" value="KAJ7987699.1"/>
    <property type="molecule type" value="Genomic_DNA"/>
</dbReference>
<organism evidence="1 2">
    <name type="scientific">Dallia pectoralis</name>
    <name type="common">Alaska blackfish</name>
    <dbReference type="NCBI Taxonomy" id="75939"/>
    <lineage>
        <taxon>Eukaryota</taxon>
        <taxon>Metazoa</taxon>
        <taxon>Chordata</taxon>
        <taxon>Craniata</taxon>
        <taxon>Vertebrata</taxon>
        <taxon>Euteleostomi</taxon>
        <taxon>Actinopterygii</taxon>
        <taxon>Neopterygii</taxon>
        <taxon>Teleostei</taxon>
        <taxon>Protacanthopterygii</taxon>
        <taxon>Esociformes</taxon>
        <taxon>Umbridae</taxon>
        <taxon>Dallia</taxon>
    </lineage>
</organism>
<proteinExistence type="predicted"/>
<name>A0ACC2F8L5_DALPE</name>
<reference evidence="1" key="1">
    <citation type="submission" date="2021-05" db="EMBL/GenBank/DDBJ databases">
        <authorList>
            <person name="Pan Q."/>
            <person name="Jouanno E."/>
            <person name="Zahm M."/>
            <person name="Klopp C."/>
            <person name="Cabau C."/>
            <person name="Louis A."/>
            <person name="Berthelot C."/>
            <person name="Parey E."/>
            <person name="Roest Crollius H."/>
            <person name="Montfort J."/>
            <person name="Robinson-Rechavi M."/>
            <person name="Bouchez O."/>
            <person name="Lampietro C."/>
            <person name="Lopez Roques C."/>
            <person name="Donnadieu C."/>
            <person name="Postlethwait J."/>
            <person name="Bobe J."/>
            <person name="Dillon D."/>
            <person name="Chandos A."/>
            <person name="von Hippel F."/>
            <person name="Guiguen Y."/>
        </authorList>
    </citation>
    <scope>NUCLEOTIDE SEQUENCE</scope>
    <source>
        <strain evidence="1">YG-Jan2019</strain>
    </source>
</reference>
<evidence type="ECO:0000313" key="2">
    <source>
        <dbReference type="Proteomes" id="UP001157502"/>
    </source>
</evidence>
<dbReference type="Proteomes" id="UP001157502">
    <property type="component" value="Chromosome 32"/>
</dbReference>
<sequence length="166" mass="18189">MKLGGGVAQQKVLGVIVTVISIPQSGSSSSHSSSQRPNHHRCYGCLHPHHRGCFWIKRSLCFGTAEPNLTSLQMIRFSRTTRPLLTLEGKLHHRHACLQSLVPSEEGEDATVGCPPLRQRTGKMDPEWGDRKCCPGSKAPLRIGVFVNVADDDFAGPRNNAKGLRD</sequence>
<evidence type="ECO:0000313" key="1">
    <source>
        <dbReference type="EMBL" id="KAJ7987699.1"/>
    </source>
</evidence>
<comment type="caution">
    <text evidence="1">The sequence shown here is derived from an EMBL/GenBank/DDBJ whole genome shotgun (WGS) entry which is preliminary data.</text>
</comment>